<dbReference type="Proteomes" id="UP000769157">
    <property type="component" value="Unassembled WGS sequence"/>
</dbReference>
<dbReference type="GeneID" id="70237519"/>
<sequence length="66" mass="6648">MAAAAPDPPTVKPVSPPSSPPEDPSEPGNMPLKNPPTLSARLPAKSFAASNCDCVKVAASSTLYAT</sequence>
<evidence type="ECO:0000256" key="1">
    <source>
        <dbReference type="SAM" id="MobiDB-lite"/>
    </source>
</evidence>
<protein>
    <submittedName>
        <fullName evidence="2">Uncharacterized protein</fullName>
    </submittedName>
</protein>
<proteinExistence type="predicted"/>
<keyword evidence="3" id="KW-1185">Reference proteome</keyword>
<dbReference type="RefSeq" id="XP_046059394.1">
    <property type="nucleotide sequence ID" value="XM_046206750.1"/>
</dbReference>
<organism evidence="2 3">
    <name type="scientific">Ogataea philodendri</name>
    <dbReference type="NCBI Taxonomy" id="1378263"/>
    <lineage>
        <taxon>Eukaryota</taxon>
        <taxon>Fungi</taxon>
        <taxon>Dikarya</taxon>
        <taxon>Ascomycota</taxon>
        <taxon>Saccharomycotina</taxon>
        <taxon>Pichiomycetes</taxon>
        <taxon>Pichiales</taxon>
        <taxon>Pichiaceae</taxon>
        <taxon>Ogataea</taxon>
    </lineage>
</organism>
<dbReference type="AlphaFoldDB" id="A0A9P8NZE7"/>
<evidence type="ECO:0000313" key="2">
    <source>
        <dbReference type="EMBL" id="KAH3662305.1"/>
    </source>
</evidence>
<evidence type="ECO:0000313" key="3">
    <source>
        <dbReference type="Proteomes" id="UP000769157"/>
    </source>
</evidence>
<dbReference type="EMBL" id="JAEUBE010000378">
    <property type="protein sequence ID" value="KAH3662305.1"/>
    <property type="molecule type" value="Genomic_DNA"/>
</dbReference>
<reference evidence="2" key="2">
    <citation type="submission" date="2021-01" db="EMBL/GenBank/DDBJ databases">
        <authorList>
            <person name="Schikora-Tamarit M.A."/>
        </authorList>
    </citation>
    <scope>NUCLEOTIDE SEQUENCE</scope>
    <source>
        <strain evidence="2">CBS6075</strain>
    </source>
</reference>
<comment type="caution">
    <text evidence="2">The sequence shown here is derived from an EMBL/GenBank/DDBJ whole genome shotgun (WGS) entry which is preliminary data.</text>
</comment>
<feature type="compositionally biased region" description="Pro residues" evidence="1">
    <location>
        <begin position="1"/>
        <end position="22"/>
    </location>
</feature>
<name>A0A9P8NZE7_9ASCO</name>
<gene>
    <name evidence="2" type="ORF">OGAPHI_005555</name>
</gene>
<reference evidence="2" key="1">
    <citation type="journal article" date="2021" name="Open Biol.">
        <title>Shared evolutionary footprints suggest mitochondrial oxidative damage underlies multiple complex I losses in fungi.</title>
        <authorList>
            <person name="Schikora-Tamarit M.A."/>
            <person name="Marcet-Houben M."/>
            <person name="Nosek J."/>
            <person name="Gabaldon T."/>
        </authorList>
    </citation>
    <scope>NUCLEOTIDE SEQUENCE</scope>
    <source>
        <strain evidence="2">CBS6075</strain>
    </source>
</reference>
<feature type="region of interest" description="Disordered" evidence="1">
    <location>
        <begin position="1"/>
        <end position="39"/>
    </location>
</feature>
<accession>A0A9P8NZE7</accession>